<accession>A0A401T6E8</accession>
<keyword evidence="1" id="KW-0472">Membrane</keyword>
<proteinExistence type="predicted"/>
<dbReference type="InterPro" id="IPR013106">
    <property type="entry name" value="Ig_V-set"/>
</dbReference>
<dbReference type="GO" id="GO:0042130">
    <property type="term" value="P:negative regulation of T cell proliferation"/>
    <property type="evidence" value="ECO:0007669"/>
    <property type="project" value="InterPro"/>
</dbReference>
<keyword evidence="1" id="KW-1133">Transmembrane helix</keyword>
<keyword evidence="2" id="KW-0732">Signal</keyword>
<dbReference type="Proteomes" id="UP000287033">
    <property type="component" value="Unassembled WGS sequence"/>
</dbReference>
<keyword evidence="5" id="KW-1185">Reference proteome</keyword>
<evidence type="ECO:0000256" key="2">
    <source>
        <dbReference type="SAM" id="SignalP"/>
    </source>
</evidence>
<evidence type="ECO:0000313" key="4">
    <source>
        <dbReference type="EMBL" id="GCC38200.1"/>
    </source>
</evidence>
<reference evidence="4 5" key="1">
    <citation type="journal article" date="2018" name="Nat. Ecol. Evol.">
        <title>Shark genomes provide insights into elasmobranch evolution and the origin of vertebrates.</title>
        <authorList>
            <person name="Hara Y"/>
            <person name="Yamaguchi K"/>
            <person name="Onimaru K"/>
            <person name="Kadota M"/>
            <person name="Koyanagi M"/>
            <person name="Keeley SD"/>
            <person name="Tatsumi K"/>
            <person name="Tanaka K"/>
            <person name="Motone F"/>
            <person name="Kageyama Y"/>
            <person name="Nozu R"/>
            <person name="Adachi N"/>
            <person name="Nishimura O"/>
            <person name="Nakagawa R"/>
            <person name="Tanegashima C"/>
            <person name="Kiyatake I"/>
            <person name="Matsumoto R"/>
            <person name="Murakumo K"/>
            <person name="Nishida K"/>
            <person name="Terakita A"/>
            <person name="Kuratani S"/>
            <person name="Sato K"/>
            <person name="Hyodo S Kuraku.S."/>
        </authorList>
    </citation>
    <scope>NUCLEOTIDE SEQUENCE [LARGE SCALE GENOMIC DNA]</scope>
</reference>
<dbReference type="PROSITE" id="PS50835">
    <property type="entry name" value="IG_LIKE"/>
    <property type="match status" value="3"/>
</dbReference>
<dbReference type="EMBL" id="BEZZ01001132">
    <property type="protein sequence ID" value="GCC38200.1"/>
    <property type="molecule type" value="Genomic_DNA"/>
</dbReference>
<dbReference type="GO" id="GO:0045957">
    <property type="term" value="P:negative regulation of complement activation, alternative pathway"/>
    <property type="evidence" value="ECO:0007669"/>
    <property type="project" value="TreeGrafter"/>
</dbReference>
<organism evidence="4 5">
    <name type="scientific">Chiloscyllium punctatum</name>
    <name type="common">Brownbanded bambooshark</name>
    <name type="synonym">Hemiscyllium punctatum</name>
    <dbReference type="NCBI Taxonomy" id="137246"/>
    <lineage>
        <taxon>Eukaryota</taxon>
        <taxon>Metazoa</taxon>
        <taxon>Chordata</taxon>
        <taxon>Craniata</taxon>
        <taxon>Vertebrata</taxon>
        <taxon>Chondrichthyes</taxon>
        <taxon>Elasmobranchii</taxon>
        <taxon>Galeomorphii</taxon>
        <taxon>Galeoidea</taxon>
        <taxon>Orectolobiformes</taxon>
        <taxon>Hemiscylliidae</taxon>
        <taxon>Chiloscyllium</taxon>
    </lineage>
</organism>
<dbReference type="InterPro" id="IPR007110">
    <property type="entry name" value="Ig-like_dom"/>
</dbReference>
<evidence type="ECO:0000259" key="3">
    <source>
        <dbReference type="PROSITE" id="PS50835"/>
    </source>
</evidence>
<feature type="chain" id="PRO_5019243908" description="Ig-like domain-containing protein" evidence="2">
    <location>
        <begin position="22"/>
        <end position="393"/>
    </location>
</feature>
<dbReference type="InterPro" id="IPR003599">
    <property type="entry name" value="Ig_sub"/>
</dbReference>
<protein>
    <recommendedName>
        <fullName evidence="3">Ig-like domain-containing protein</fullName>
    </recommendedName>
</protein>
<dbReference type="CDD" id="cd00096">
    <property type="entry name" value="Ig"/>
    <property type="match status" value="1"/>
</dbReference>
<dbReference type="InterPro" id="IPR013783">
    <property type="entry name" value="Ig-like_fold"/>
</dbReference>
<dbReference type="GO" id="GO:0032703">
    <property type="term" value="P:negative regulation of interleukin-2 production"/>
    <property type="evidence" value="ECO:0007669"/>
    <property type="project" value="InterPro"/>
</dbReference>
<feature type="signal peptide" evidence="2">
    <location>
        <begin position="1"/>
        <end position="21"/>
    </location>
</feature>
<dbReference type="InterPro" id="IPR036179">
    <property type="entry name" value="Ig-like_dom_sf"/>
</dbReference>
<dbReference type="GO" id="GO:0001851">
    <property type="term" value="F:complement component C3b binding"/>
    <property type="evidence" value="ECO:0007669"/>
    <property type="project" value="TreeGrafter"/>
</dbReference>
<name>A0A401T6E8_CHIPU</name>
<evidence type="ECO:0000313" key="5">
    <source>
        <dbReference type="Proteomes" id="UP000287033"/>
    </source>
</evidence>
<dbReference type="GO" id="GO:0043031">
    <property type="term" value="P:negative regulation of macrophage activation"/>
    <property type="evidence" value="ECO:0007669"/>
    <property type="project" value="InterPro"/>
</dbReference>
<feature type="domain" description="Ig-like" evidence="3">
    <location>
        <begin position="18"/>
        <end position="131"/>
    </location>
</feature>
<evidence type="ECO:0000256" key="1">
    <source>
        <dbReference type="SAM" id="Phobius"/>
    </source>
</evidence>
<dbReference type="SUPFAM" id="SSF48726">
    <property type="entry name" value="Immunoglobulin"/>
    <property type="match status" value="3"/>
</dbReference>
<feature type="transmembrane region" description="Helical" evidence="1">
    <location>
        <begin position="345"/>
        <end position="370"/>
    </location>
</feature>
<dbReference type="PANTHER" id="PTHR15466:SF2">
    <property type="entry name" value="V-SET AND IMMUNOGLOBULIN DOMAIN-CONTAINING PROTEIN 4"/>
    <property type="match status" value="1"/>
</dbReference>
<dbReference type="InterPro" id="IPR039939">
    <property type="entry name" value="VSIG4"/>
</dbReference>
<feature type="domain" description="Ig-like" evidence="3">
    <location>
        <begin position="146"/>
        <end position="227"/>
    </location>
</feature>
<dbReference type="Gene3D" id="2.60.40.10">
    <property type="entry name" value="Immunoglobulins"/>
    <property type="match status" value="3"/>
</dbReference>
<dbReference type="AlphaFoldDB" id="A0A401T6E8"/>
<comment type="caution">
    <text evidence="4">The sequence shown here is derived from an EMBL/GenBank/DDBJ whole genome shotgun (WGS) entry which is preliminary data.</text>
</comment>
<keyword evidence="1" id="KW-0812">Transmembrane</keyword>
<feature type="domain" description="Ig-like" evidence="3">
    <location>
        <begin position="244"/>
        <end position="333"/>
    </location>
</feature>
<dbReference type="Pfam" id="PF13927">
    <property type="entry name" value="Ig_3"/>
    <property type="match status" value="2"/>
</dbReference>
<gene>
    <name evidence="4" type="ORF">chiPu_0016712</name>
</gene>
<dbReference type="OMA" id="INISWHR"/>
<dbReference type="PANTHER" id="PTHR15466">
    <property type="entry name" value="V-SET AND IMMUNOGLOBULIN DOMAIN CONTAINING 4"/>
    <property type="match status" value="1"/>
</dbReference>
<sequence length="393" mass="44383">MKETSLLIFSSLLFLTGPGSCRLKLDSITEAKGVRGRSALLPCELSGLNENLIQIINISWHRYLPRELLAYTDGVQLNLTATQYVRRIRMSPLFQANMSLLISDLQNDDSAYYRCEIIWSYKGMAKKRSLQKDIFLDIEEVPVSKPVVMKIPEHLVVLSGDPFHLRCKSAIGSLPIEYYWYKHKPTDIRIVRKIQEGMNYSIESSKIRDTGFYHCAALNTANGKKLKERSDLIEVAVAERPPKPVVIVEPPANTIEDGQPVHLFCKVPGVLKTTQYRWRKDKVLVQPSRQNESFQNLTLHSLAQNQSVTYECGVTNNVRGRLFETWSDEVKLTPSAGNTSLDLQALISSTSVVGISLFILLLTGITVLLFKVQRSKKANSRNKSSKLLRSNSK</sequence>
<dbReference type="Pfam" id="PF07686">
    <property type="entry name" value="V-set"/>
    <property type="match status" value="1"/>
</dbReference>
<dbReference type="SMART" id="SM00409">
    <property type="entry name" value="IG"/>
    <property type="match status" value="3"/>
</dbReference>
<dbReference type="OrthoDB" id="9950534at2759"/>